<proteinExistence type="predicted"/>
<sequence length="67" mass="8260">ETIRKLNCNNINVQIEYPTFLEKRLIELKFIDMLKSVNEKTRKCYPEKLVQKYRKKIFNNRIIKENQ</sequence>
<evidence type="ECO:0000313" key="1">
    <source>
        <dbReference type="EMBL" id="RNA07180.1"/>
    </source>
</evidence>
<dbReference type="Proteomes" id="UP000276133">
    <property type="component" value="Unassembled WGS sequence"/>
</dbReference>
<protein>
    <submittedName>
        <fullName evidence="1">Uncharacterized protein</fullName>
    </submittedName>
</protein>
<feature type="non-terminal residue" evidence="1">
    <location>
        <position position="1"/>
    </location>
</feature>
<name>A0A3M7Q6Y7_BRAPC</name>
<gene>
    <name evidence="1" type="ORF">BpHYR1_017479</name>
</gene>
<dbReference type="EMBL" id="REGN01007134">
    <property type="protein sequence ID" value="RNA07180.1"/>
    <property type="molecule type" value="Genomic_DNA"/>
</dbReference>
<comment type="caution">
    <text evidence="1">The sequence shown here is derived from an EMBL/GenBank/DDBJ whole genome shotgun (WGS) entry which is preliminary data.</text>
</comment>
<evidence type="ECO:0000313" key="2">
    <source>
        <dbReference type="Proteomes" id="UP000276133"/>
    </source>
</evidence>
<reference evidence="1 2" key="1">
    <citation type="journal article" date="2018" name="Sci. Rep.">
        <title>Genomic signatures of local adaptation to the degree of environmental predictability in rotifers.</title>
        <authorList>
            <person name="Franch-Gras L."/>
            <person name="Hahn C."/>
            <person name="Garcia-Roger E.M."/>
            <person name="Carmona M.J."/>
            <person name="Serra M."/>
            <person name="Gomez A."/>
        </authorList>
    </citation>
    <scope>NUCLEOTIDE SEQUENCE [LARGE SCALE GENOMIC DNA]</scope>
    <source>
        <strain evidence="1">HYR1</strain>
    </source>
</reference>
<accession>A0A3M7Q6Y7</accession>
<keyword evidence="2" id="KW-1185">Reference proteome</keyword>
<organism evidence="1 2">
    <name type="scientific">Brachionus plicatilis</name>
    <name type="common">Marine rotifer</name>
    <name type="synonym">Brachionus muelleri</name>
    <dbReference type="NCBI Taxonomy" id="10195"/>
    <lineage>
        <taxon>Eukaryota</taxon>
        <taxon>Metazoa</taxon>
        <taxon>Spiralia</taxon>
        <taxon>Gnathifera</taxon>
        <taxon>Rotifera</taxon>
        <taxon>Eurotatoria</taxon>
        <taxon>Monogononta</taxon>
        <taxon>Pseudotrocha</taxon>
        <taxon>Ploima</taxon>
        <taxon>Brachionidae</taxon>
        <taxon>Brachionus</taxon>
    </lineage>
</organism>
<dbReference type="AlphaFoldDB" id="A0A3M7Q6Y7"/>